<dbReference type="Proteomes" id="UP001492380">
    <property type="component" value="Unassembled WGS sequence"/>
</dbReference>
<organism evidence="2 3">
    <name type="scientific">Phyllosticta capitalensis</name>
    <dbReference type="NCBI Taxonomy" id="121624"/>
    <lineage>
        <taxon>Eukaryota</taxon>
        <taxon>Fungi</taxon>
        <taxon>Dikarya</taxon>
        <taxon>Ascomycota</taxon>
        <taxon>Pezizomycotina</taxon>
        <taxon>Dothideomycetes</taxon>
        <taxon>Dothideomycetes incertae sedis</taxon>
        <taxon>Botryosphaeriales</taxon>
        <taxon>Phyllostictaceae</taxon>
        <taxon>Phyllosticta</taxon>
    </lineage>
</organism>
<feature type="region of interest" description="Disordered" evidence="1">
    <location>
        <begin position="203"/>
        <end position="232"/>
    </location>
</feature>
<proteinExistence type="predicted"/>
<feature type="compositionally biased region" description="Polar residues" evidence="1">
    <location>
        <begin position="27"/>
        <end position="43"/>
    </location>
</feature>
<evidence type="ECO:0000313" key="2">
    <source>
        <dbReference type="EMBL" id="KAK8222737.1"/>
    </source>
</evidence>
<feature type="compositionally biased region" description="Polar residues" evidence="1">
    <location>
        <begin position="203"/>
        <end position="224"/>
    </location>
</feature>
<gene>
    <name evidence="2" type="ORF">HDK90DRAFT_471051</name>
</gene>
<evidence type="ECO:0000313" key="3">
    <source>
        <dbReference type="Proteomes" id="UP001492380"/>
    </source>
</evidence>
<comment type="caution">
    <text evidence="2">The sequence shown here is derived from an EMBL/GenBank/DDBJ whole genome shotgun (WGS) entry which is preliminary data.</text>
</comment>
<evidence type="ECO:0000256" key="1">
    <source>
        <dbReference type="SAM" id="MobiDB-lite"/>
    </source>
</evidence>
<accession>A0ABR1Y9G6</accession>
<dbReference type="EMBL" id="JBBWRZ010000015">
    <property type="protein sequence ID" value="KAK8222737.1"/>
    <property type="molecule type" value="Genomic_DNA"/>
</dbReference>
<reference evidence="2 3" key="1">
    <citation type="submission" date="2024-04" db="EMBL/GenBank/DDBJ databases">
        <title>Phyllosticta paracitricarpa is synonymous to the EU quarantine fungus P. citricarpa based on phylogenomic analyses.</title>
        <authorList>
            <consortium name="Lawrence Berkeley National Laboratory"/>
            <person name="Van Ingen-Buijs V.A."/>
            <person name="Van Westerhoven A.C."/>
            <person name="Haridas S."/>
            <person name="Skiadas P."/>
            <person name="Martin F."/>
            <person name="Groenewald J.Z."/>
            <person name="Crous P.W."/>
            <person name="Seidl M.F."/>
        </authorList>
    </citation>
    <scope>NUCLEOTIDE SEQUENCE [LARGE SCALE GENOMIC DNA]</scope>
    <source>
        <strain evidence="2 3">CBS 123374</strain>
    </source>
</reference>
<name>A0ABR1Y9G6_9PEZI</name>
<sequence length="273" mass="30162">MDHHLHLNSIQTGAPADMPPATEPHTNRNSTRDTSLQTRSQGNLLKRKDSKLSMGMTTFPSLDDMRAIPKEALTVEKAAEKKGATLTFSDSYTYQNQNSAANSNGMLAVGNGEQYGREGGMSPRPPLQNSMGDDLSPKMLNHLAQGHEIQVLRDKENAEAKAKRVCQQKAIEHESFGSKKSLRKTLKHQVSTLFGKKSQTVSACKSSNSNSRANSLTYPMTPTTGAAHRRGLDLPRPPIFIDHNSARRNGFDLPRERVFGDYDVDRRHGLDLP</sequence>
<feature type="region of interest" description="Disordered" evidence="1">
    <location>
        <begin position="1"/>
        <end position="52"/>
    </location>
</feature>
<keyword evidence="3" id="KW-1185">Reference proteome</keyword>
<protein>
    <submittedName>
        <fullName evidence="2">Uncharacterized protein</fullName>
    </submittedName>
</protein>